<keyword evidence="2" id="KW-1185">Reference proteome</keyword>
<reference evidence="1 2" key="1">
    <citation type="submission" date="2018-09" db="EMBL/GenBank/DDBJ databases">
        <title>Murine metabolic-syndrome-specific gut microbial biobank.</title>
        <authorList>
            <person name="Liu C."/>
        </authorList>
    </citation>
    <scope>NUCLEOTIDE SEQUENCE [LARGE SCALE GENOMIC DNA]</scope>
    <source>
        <strain evidence="1 2">0.1xD8-82</strain>
    </source>
</reference>
<dbReference type="AlphaFoldDB" id="A0A3A9ADK2"/>
<accession>A0A3A9ADK2</accession>
<protein>
    <submittedName>
        <fullName evidence="1">Uncharacterized protein</fullName>
    </submittedName>
</protein>
<sequence length="71" mass="8468">MKKYIIRAELIEHKKEIFITIRRLAKRVGVCCCQRLIHMTAEKILWKTQTAGFNIGENRREFCGTKFVRQN</sequence>
<gene>
    <name evidence="1" type="ORF">D7V94_17330</name>
</gene>
<comment type="caution">
    <text evidence="1">The sequence shown here is derived from an EMBL/GenBank/DDBJ whole genome shotgun (WGS) entry which is preliminary data.</text>
</comment>
<proteinExistence type="predicted"/>
<dbReference type="EMBL" id="RAYQ01000021">
    <property type="protein sequence ID" value="RKI89539.1"/>
    <property type="molecule type" value="Genomic_DNA"/>
</dbReference>
<evidence type="ECO:0000313" key="2">
    <source>
        <dbReference type="Proteomes" id="UP000280696"/>
    </source>
</evidence>
<evidence type="ECO:0000313" key="1">
    <source>
        <dbReference type="EMBL" id="RKI89539.1"/>
    </source>
</evidence>
<organism evidence="1 2">
    <name type="scientific">Parablautia intestinalis</name>
    <dbReference type="NCBI Taxonomy" id="2320100"/>
    <lineage>
        <taxon>Bacteria</taxon>
        <taxon>Bacillati</taxon>
        <taxon>Bacillota</taxon>
        <taxon>Clostridia</taxon>
        <taxon>Lachnospirales</taxon>
        <taxon>Lachnospiraceae</taxon>
        <taxon>Parablautia</taxon>
    </lineage>
</organism>
<name>A0A3A9ADK2_9FIRM</name>
<dbReference type="Proteomes" id="UP000280696">
    <property type="component" value="Unassembled WGS sequence"/>
</dbReference>